<dbReference type="AlphaFoldDB" id="Q3BN82"/>
<dbReference type="HOGENOM" id="CLU_2921672_0_0_6"/>
<sequence>MHACVVHSRRAASSINAVRHQSLRAPFARTRLACTFHLPKPALAAFLEEPCVNRQHSRRRW</sequence>
<accession>Q3BN82</accession>
<evidence type="ECO:0000313" key="2">
    <source>
        <dbReference type="Proteomes" id="UP000007069"/>
    </source>
</evidence>
<protein>
    <submittedName>
        <fullName evidence="1">Uncharacterized protein</fullName>
    </submittedName>
</protein>
<dbReference type="EMBL" id="AM039952">
    <property type="protein sequence ID" value="CAJ25781.1"/>
    <property type="molecule type" value="Genomic_DNA"/>
</dbReference>
<evidence type="ECO:0000313" key="1">
    <source>
        <dbReference type="EMBL" id="CAJ25781.1"/>
    </source>
</evidence>
<reference evidence="1 2" key="1">
    <citation type="journal article" date="2005" name="J. Bacteriol.">
        <title>Insights into genome plasticity and pathogenicity of the plant pathogenic Bacterium Xanthomonas campestris pv. vesicatoria revealed by the complete genome sequence.</title>
        <authorList>
            <person name="Thieme F."/>
            <person name="Koebnik R."/>
            <person name="Bekel T."/>
            <person name="Berger C."/>
            <person name="Boch J."/>
            <person name="Buettner D."/>
            <person name="Caldana C."/>
            <person name="Gaigalat L."/>
            <person name="Goesmann A."/>
            <person name="Kay S."/>
            <person name="Kirchner O."/>
            <person name="Lanz C."/>
            <person name="Linke B."/>
            <person name="McHardy A.C."/>
            <person name="Meyer F."/>
            <person name="Mittenhuber G."/>
            <person name="Nies D.H."/>
            <person name="Niesbach-Kloesgen U."/>
            <person name="Patschkowski T."/>
            <person name="Rueckert C."/>
            <person name="Rupp O."/>
            <person name="Schneicker S."/>
            <person name="Schuster S.C."/>
            <person name="Vorhoelter F.J."/>
            <person name="Weber E."/>
            <person name="Puehler A."/>
            <person name="Bonas U."/>
            <person name="Bartels D."/>
            <person name="Kaiser O."/>
        </authorList>
    </citation>
    <scope>NUCLEOTIDE SEQUENCE [LARGE SCALE GENOMIC DNA]</scope>
    <source>
        <strain evidence="1 2">85-10</strain>
    </source>
</reference>
<organism evidence="2">
    <name type="scientific">Xanthomonas euvesicatoria pv. vesicatoria (strain 85-10)</name>
    <name type="common">Xanthomonas campestris pv. vesicatoria</name>
    <dbReference type="NCBI Taxonomy" id="316273"/>
    <lineage>
        <taxon>Bacteria</taxon>
        <taxon>Pseudomonadati</taxon>
        <taxon>Pseudomonadota</taxon>
        <taxon>Gammaproteobacteria</taxon>
        <taxon>Lysobacterales</taxon>
        <taxon>Lysobacteraceae</taxon>
        <taxon>Xanthomonas</taxon>
    </lineage>
</organism>
<proteinExistence type="predicted"/>
<gene>
    <name evidence="1" type="ordered locus">XCV4050</name>
</gene>
<dbReference type="KEGG" id="xcv:XCV4050"/>
<dbReference type="Proteomes" id="UP000007069">
    <property type="component" value="Chromosome"/>
</dbReference>
<name>Q3BN82_XANE5</name>